<keyword evidence="1" id="KW-0812">Transmembrane</keyword>
<name>A0A9D1PG96_9FIRM</name>
<dbReference type="AlphaFoldDB" id="A0A9D1PG96"/>
<keyword evidence="1" id="KW-0472">Membrane</keyword>
<protein>
    <submittedName>
        <fullName evidence="2">Uncharacterized protein</fullName>
    </submittedName>
</protein>
<proteinExistence type="predicted"/>
<dbReference type="EMBL" id="DXIQ01000083">
    <property type="protein sequence ID" value="HIV39713.1"/>
    <property type="molecule type" value="Genomic_DNA"/>
</dbReference>
<accession>A0A9D1PG96</accession>
<reference evidence="2" key="1">
    <citation type="journal article" date="2021" name="PeerJ">
        <title>Extensive microbial diversity within the chicken gut microbiome revealed by metagenomics and culture.</title>
        <authorList>
            <person name="Gilroy R."/>
            <person name="Ravi A."/>
            <person name="Getino M."/>
            <person name="Pursley I."/>
            <person name="Horton D.L."/>
            <person name="Alikhan N.F."/>
            <person name="Baker D."/>
            <person name="Gharbi K."/>
            <person name="Hall N."/>
            <person name="Watson M."/>
            <person name="Adriaenssens E.M."/>
            <person name="Foster-Nyarko E."/>
            <person name="Jarju S."/>
            <person name="Secka A."/>
            <person name="Antonio M."/>
            <person name="Oren A."/>
            <person name="Chaudhuri R.R."/>
            <person name="La Ragione R."/>
            <person name="Hildebrand F."/>
            <person name="Pallen M.J."/>
        </authorList>
    </citation>
    <scope>NUCLEOTIDE SEQUENCE</scope>
    <source>
        <strain evidence="2">CHK195-9823</strain>
    </source>
</reference>
<organism evidence="2 3">
    <name type="scientific">Candidatus Blautia stercorigallinarum</name>
    <dbReference type="NCBI Taxonomy" id="2838501"/>
    <lineage>
        <taxon>Bacteria</taxon>
        <taxon>Bacillati</taxon>
        <taxon>Bacillota</taxon>
        <taxon>Clostridia</taxon>
        <taxon>Lachnospirales</taxon>
        <taxon>Lachnospiraceae</taxon>
        <taxon>Blautia</taxon>
    </lineage>
</organism>
<reference evidence="2" key="2">
    <citation type="submission" date="2021-04" db="EMBL/GenBank/DDBJ databases">
        <authorList>
            <person name="Gilroy R."/>
        </authorList>
    </citation>
    <scope>NUCLEOTIDE SEQUENCE</scope>
    <source>
        <strain evidence="2">CHK195-9823</strain>
    </source>
</reference>
<dbReference type="Proteomes" id="UP000886814">
    <property type="component" value="Unassembled WGS sequence"/>
</dbReference>
<evidence type="ECO:0000256" key="1">
    <source>
        <dbReference type="SAM" id="Phobius"/>
    </source>
</evidence>
<comment type="caution">
    <text evidence="2">The sequence shown here is derived from an EMBL/GenBank/DDBJ whole genome shotgun (WGS) entry which is preliminary data.</text>
</comment>
<gene>
    <name evidence="2" type="ORF">H9747_12090</name>
</gene>
<keyword evidence="1" id="KW-1133">Transmembrane helix</keyword>
<evidence type="ECO:0000313" key="2">
    <source>
        <dbReference type="EMBL" id="HIV39713.1"/>
    </source>
</evidence>
<evidence type="ECO:0000313" key="3">
    <source>
        <dbReference type="Proteomes" id="UP000886814"/>
    </source>
</evidence>
<sequence length="78" mass="9103">MTLDELVKDLDVQDVRNKNLTDEKVASIYLDVENVKNNFKKFAKIFCYVGLILIAVIFLGFILHLLFPDIQWLWGSTR</sequence>
<feature type="transmembrane region" description="Helical" evidence="1">
    <location>
        <begin position="45"/>
        <end position="67"/>
    </location>
</feature>